<gene>
    <name evidence="2" type="ORF">chiPu_0029230</name>
</gene>
<sequence length="226" mass="26424">AGRRERRRAEERHGDRILDRRRARQRRHREGRSSEDDRRRHQAARNPRRAKQRLGHRHDDKERHEQADAAIGDQCTGKHDRKDDSALAQPLGHEACDRCHRAAVVHQLAEHGPEQKNRKELREKFRRAGHEGLRPAREQGLTAECRGHQPTERRQQEDTPAAERETDQQAEPDENAEKPHRLSTPSAGCRDRPSNAGQYPRRAHRGIRRRRAVLPPAAWRRMPILH</sequence>
<feature type="region of interest" description="Disordered" evidence="1">
    <location>
        <begin position="128"/>
        <end position="211"/>
    </location>
</feature>
<evidence type="ECO:0000256" key="1">
    <source>
        <dbReference type="SAM" id="MobiDB-lite"/>
    </source>
</evidence>
<feature type="compositionally biased region" description="Basic residues" evidence="1">
    <location>
        <begin position="21"/>
        <end position="30"/>
    </location>
</feature>
<name>A0A401TRG6_CHIPU</name>
<comment type="caution">
    <text evidence="2">The sequence shown here is derived from an EMBL/GenBank/DDBJ whole genome shotgun (WGS) entry which is preliminary data.</text>
</comment>
<organism evidence="2 3">
    <name type="scientific">Chiloscyllium punctatum</name>
    <name type="common">Brownbanded bambooshark</name>
    <name type="synonym">Hemiscyllium punctatum</name>
    <dbReference type="NCBI Taxonomy" id="137246"/>
    <lineage>
        <taxon>Eukaryota</taxon>
        <taxon>Metazoa</taxon>
        <taxon>Chordata</taxon>
        <taxon>Craniata</taxon>
        <taxon>Vertebrata</taxon>
        <taxon>Chondrichthyes</taxon>
        <taxon>Elasmobranchii</taxon>
        <taxon>Galeomorphii</taxon>
        <taxon>Galeoidea</taxon>
        <taxon>Orectolobiformes</taxon>
        <taxon>Hemiscylliidae</taxon>
        <taxon>Chiloscyllium</taxon>
    </lineage>
</organism>
<feature type="compositionally biased region" description="Basic and acidic residues" evidence="1">
    <location>
        <begin position="128"/>
        <end position="137"/>
    </location>
</feature>
<evidence type="ECO:0000313" key="3">
    <source>
        <dbReference type="Proteomes" id="UP000287033"/>
    </source>
</evidence>
<feature type="compositionally biased region" description="Basic and acidic residues" evidence="1">
    <location>
        <begin position="145"/>
        <end position="167"/>
    </location>
</feature>
<feature type="compositionally biased region" description="Basic and acidic residues" evidence="1">
    <location>
        <begin position="57"/>
        <end position="67"/>
    </location>
</feature>
<feature type="non-terminal residue" evidence="2">
    <location>
        <position position="1"/>
    </location>
</feature>
<proteinExistence type="predicted"/>
<dbReference type="EMBL" id="BEZZ01151698">
    <property type="protein sequence ID" value="GCC45270.1"/>
    <property type="molecule type" value="Genomic_DNA"/>
</dbReference>
<feature type="compositionally biased region" description="Basic residues" evidence="1">
    <location>
        <begin position="201"/>
        <end position="211"/>
    </location>
</feature>
<dbReference type="Proteomes" id="UP000287033">
    <property type="component" value="Unassembled WGS sequence"/>
</dbReference>
<accession>A0A401TRG6</accession>
<feature type="region of interest" description="Disordered" evidence="1">
    <location>
        <begin position="1"/>
        <end position="86"/>
    </location>
</feature>
<dbReference type="AlphaFoldDB" id="A0A401TRG6"/>
<feature type="compositionally biased region" description="Basic residues" evidence="1">
    <location>
        <begin position="40"/>
        <end position="56"/>
    </location>
</feature>
<reference evidence="2 3" key="1">
    <citation type="journal article" date="2018" name="Nat. Ecol. Evol.">
        <title>Shark genomes provide insights into elasmobranch evolution and the origin of vertebrates.</title>
        <authorList>
            <person name="Hara Y"/>
            <person name="Yamaguchi K"/>
            <person name="Onimaru K"/>
            <person name="Kadota M"/>
            <person name="Koyanagi M"/>
            <person name="Keeley SD"/>
            <person name="Tatsumi K"/>
            <person name="Tanaka K"/>
            <person name="Motone F"/>
            <person name="Kageyama Y"/>
            <person name="Nozu R"/>
            <person name="Adachi N"/>
            <person name="Nishimura O"/>
            <person name="Nakagawa R"/>
            <person name="Tanegashima C"/>
            <person name="Kiyatake I"/>
            <person name="Matsumoto R"/>
            <person name="Murakumo K"/>
            <person name="Nishida K"/>
            <person name="Terakita A"/>
            <person name="Kuratani S"/>
            <person name="Sato K"/>
            <person name="Hyodo S Kuraku.S."/>
        </authorList>
    </citation>
    <scope>NUCLEOTIDE SEQUENCE [LARGE SCALE GENOMIC DNA]</scope>
</reference>
<keyword evidence="3" id="KW-1185">Reference proteome</keyword>
<feature type="compositionally biased region" description="Basic and acidic residues" evidence="1">
    <location>
        <begin position="7"/>
        <end position="20"/>
    </location>
</feature>
<feature type="compositionally biased region" description="Basic and acidic residues" evidence="1">
    <location>
        <begin position="76"/>
        <end position="85"/>
    </location>
</feature>
<protein>
    <submittedName>
        <fullName evidence="2">Uncharacterized protein</fullName>
    </submittedName>
</protein>
<evidence type="ECO:0000313" key="2">
    <source>
        <dbReference type="EMBL" id="GCC45270.1"/>
    </source>
</evidence>